<evidence type="ECO:0000313" key="1">
    <source>
        <dbReference type="EMBL" id="JAC60539.1"/>
    </source>
</evidence>
<proteinExistence type="predicted"/>
<feature type="non-terminal residue" evidence="1">
    <location>
        <position position="1"/>
    </location>
</feature>
<protein>
    <submittedName>
        <fullName evidence="1">Uncharacterized protein</fullName>
    </submittedName>
</protein>
<dbReference type="EMBL" id="GBEZ01026692">
    <property type="protein sequence ID" value="JAC60539.1"/>
    <property type="molecule type" value="Transcribed_RNA"/>
</dbReference>
<sequence length="97" mass="10845">FYCALACSAFKAPWLSTHTILKATTTMGSAPSKSQDELFGTFRVNPSTGKLTAKKSLLLKIDDILQSPRKIVILQDRMTQWKLSLRHRPTKRSLVPG</sequence>
<accession>A0A061QQ41</accession>
<gene>
    <name evidence="1" type="ORF">TSPGSL018_28712</name>
</gene>
<dbReference type="AlphaFoldDB" id="A0A061QQ41"/>
<name>A0A061QQ41_9CHLO</name>
<reference evidence="1" key="1">
    <citation type="submission" date="2014-05" db="EMBL/GenBank/DDBJ databases">
        <title>The transcriptome of the halophilic microalga Tetraselmis sp. GSL018 isolated from the Great Salt Lake, Utah.</title>
        <authorList>
            <person name="Jinkerson R.E."/>
            <person name="D'Adamo S."/>
            <person name="Posewitz M.C."/>
        </authorList>
    </citation>
    <scope>NUCLEOTIDE SEQUENCE</scope>
    <source>
        <strain evidence="1">GSL018</strain>
    </source>
</reference>
<organism evidence="1">
    <name type="scientific">Tetraselmis sp. GSL018</name>
    <dbReference type="NCBI Taxonomy" id="582737"/>
    <lineage>
        <taxon>Eukaryota</taxon>
        <taxon>Viridiplantae</taxon>
        <taxon>Chlorophyta</taxon>
        <taxon>core chlorophytes</taxon>
        <taxon>Chlorodendrophyceae</taxon>
        <taxon>Chlorodendrales</taxon>
        <taxon>Chlorodendraceae</taxon>
        <taxon>Tetraselmis</taxon>
    </lineage>
</organism>